<evidence type="ECO:0000313" key="2">
    <source>
        <dbReference type="EMBL" id="CAD9170463.1"/>
    </source>
</evidence>
<feature type="region of interest" description="Disordered" evidence="1">
    <location>
        <begin position="155"/>
        <end position="202"/>
    </location>
</feature>
<protein>
    <submittedName>
        <fullName evidence="2">Uncharacterized protein</fullName>
    </submittedName>
</protein>
<feature type="compositionally biased region" description="Basic and acidic residues" evidence="1">
    <location>
        <begin position="85"/>
        <end position="101"/>
    </location>
</feature>
<sequence length="202" mass="22573">MVKKRKKAVQEEGAPDASVAELNQVLLSSSALPAKQPTYNGAKLTLELLEATTTSVVRRMGWFRDVRLRRAAEGFMRGCKMHQQASEREGDSSRPFEKPSHSEIQAYEEQLKEHIQQLQSRMKVAPMNDRREINVRAGPAKPAVARELAKLKELKERAAEREKKPKSVIKGPTLQKKRRAGANSKAKEASKKVQDSGGDEST</sequence>
<feature type="compositionally biased region" description="Basic and acidic residues" evidence="1">
    <location>
        <begin position="155"/>
        <end position="165"/>
    </location>
</feature>
<reference evidence="2" key="1">
    <citation type="submission" date="2021-01" db="EMBL/GenBank/DDBJ databases">
        <authorList>
            <person name="Corre E."/>
            <person name="Pelletier E."/>
            <person name="Niang G."/>
            <person name="Scheremetjew M."/>
            <person name="Finn R."/>
            <person name="Kale V."/>
            <person name="Holt S."/>
            <person name="Cochrane G."/>
            <person name="Meng A."/>
            <person name="Brown T."/>
            <person name="Cohen L."/>
        </authorList>
    </citation>
    <scope>NUCLEOTIDE SEQUENCE</scope>
    <source>
        <strain evidence="2">OF101</strain>
    </source>
</reference>
<name>A0A7S1WIQ6_ALECA</name>
<proteinExistence type="predicted"/>
<organism evidence="2">
    <name type="scientific">Alexandrium catenella</name>
    <name type="common">Red tide dinoflagellate</name>
    <name type="synonym">Gonyaulax catenella</name>
    <dbReference type="NCBI Taxonomy" id="2925"/>
    <lineage>
        <taxon>Eukaryota</taxon>
        <taxon>Sar</taxon>
        <taxon>Alveolata</taxon>
        <taxon>Dinophyceae</taxon>
        <taxon>Gonyaulacales</taxon>
        <taxon>Pyrocystaceae</taxon>
        <taxon>Alexandrium</taxon>
    </lineage>
</organism>
<accession>A0A7S1WIQ6</accession>
<dbReference type="AlphaFoldDB" id="A0A7S1WIQ6"/>
<evidence type="ECO:0000256" key="1">
    <source>
        <dbReference type="SAM" id="MobiDB-lite"/>
    </source>
</evidence>
<feature type="compositionally biased region" description="Basic and acidic residues" evidence="1">
    <location>
        <begin position="185"/>
        <end position="194"/>
    </location>
</feature>
<feature type="region of interest" description="Disordered" evidence="1">
    <location>
        <begin position="79"/>
        <end position="101"/>
    </location>
</feature>
<dbReference type="EMBL" id="HBGE01079009">
    <property type="protein sequence ID" value="CAD9170463.1"/>
    <property type="molecule type" value="Transcribed_RNA"/>
</dbReference>
<gene>
    <name evidence="2" type="ORF">ACAT0790_LOCUS47232</name>
</gene>